<name>A0A1A0HJI3_9ASCO</name>
<evidence type="ECO:0000256" key="6">
    <source>
        <dbReference type="ARBA" id="ARBA00022679"/>
    </source>
</evidence>
<keyword evidence="10 15" id="KW-1133">Transmembrane helix</keyword>
<evidence type="ECO:0000256" key="1">
    <source>
        <dbReference type="ARBA" id="ARBA00004477"/>
    </source>
</evidence>
<dbReference type="AlphaFoldDB" id="A0A1A0HJI3"/>
<dbReference type="PANTHER" id="PTHR10050">
    <property type="entry name" value="DOLICHYL-PHOSPHATE-MANNOSE--PROTEIN MANNOSYLTRANSFERASE"/>
    <property type="match status" value="1"/>
</dbReference>
<evidence type="ECO:0000256" key="13">
    <source>
        <dbReference type="ARBA" id="ARBA00045085"/>
    </source>
</evidence>
<dbReference type="RefSeq" id="XP_018714528.1">
    <property type="nucleotide sequence ID" value="XM_018858355.1"/>
</dbReference>
<evidence type="ECO:0000313" key="18">
    <source>
        <dbReference type="EMBL" id="OBA24047.1"/>
    </source>
</evidence>
<evidence type="ECO:0000256" key="4">
    <source>
        <dbReference type="ARBA" id="ARBA00012839"/>
    </source>
</evidence>
<dbReference type="PANTHER" id="PTHR10050:SF50">
    <property type="entry name" value="DOLICHYL-PHOSPHATE-MANNOSE--PROTEIN MANNOSYLTRANSFERASE 1-RELATED"/>
    <property type="match status" value="1"/>
</dbReference>
<feature type="domain" description="MIR" evidence="17">
    <location>
        <begin position="455"/>
        <end position="511"/>
    </location>
</feature>
<comment type="catalytic activity">
    <reaction evidence="14 15">
        <text>a di-trans,poly-cis-dolichyl beta-D-mannosyl phosphate + L-seryl-[protein] = 3-O-(alpha-D-mannosyl)-L-seryl-[protein] + a di-trans,poly-cis-dolichyl phosphate + H(+)</text>
        <dbReference type="Rhea" id="RHEA:17377"/>
        <dbReference type="Rhea" id="RHEA-COMP:9863"/>
        <dbReference type="Rhea" id="RHEA-COMP:13546"/>
        <dbReference type="Rhea" id="RHEA-COMP:19498"/>
        <dbReference type="Rhea" id="RHEA-COMP:19501"/>
        <dbReference type="ChEBI" id="CHEBI:15378"/>
        <dbReference type="ChEBI" id="CHEBI:29999"/>
        <dbReference type="ChEBI" id="CHEBI:57683"/>
        <dbReference type="ChEBI" id="CHEBI:58211"/>
        <dbReference type="ChEBI" id="CHEBI:137321"/>
        <dbReference type="EC" id="2.4.1.109"/>
    </reaction>
</comment>
<evidence type="ECO:0000256" key="5">
    <source>
        <dbReference type="ARBA" id="ARBA00022676"/>
    </source>
</evidence>
<protein>
    <recommendedName>
        <fullName evidence="4 15">Dolichyl-phosphate-mannose--protein mannosyltransferase</fullName>
        <ecNumber evidence="4 15">2.4.1.109</ecNumber>
    </recommendedName>
</protein>
<dbReference type="SUPFAM" id="SSF82109">
    <property type="entry name" value="MIR domain"/>
    <property type="match status" value="1"/>
</dbReference>
<comment type="similarity">
    <text evidence="3 15">Belongs to the glycosyltransferase 39 family.</text>
</comment>
<dbReference type="EC" id="2.4.1.109" evidence="4 15"/>
<dbReference type="PROSITE" id="PS50919">
    <property type="entry name" value="MIR"/>
    <property type="match status" value="3"/>
</dbReference>
<dbReference type="GO" id="GO:0004169">
    <property type="term" value="F:dolichyl-phosphate-mannose-protein mannosyltransferase activity"/>
    <property type="evidence" value="ECO:0007669"/>
    <property type="project" value="UniProtKB-UniRule"/>
</dbReference>
<proteinExistence type="inferred from homology"/>
<evidence type="ECO:0000256" key="7">
    <source>
        <dbReference type="ARBA" id="ARBA00022692"/>
    </source>
</evidence>
<evidence type="ECO:0000256" key="2">
    <source>
        <dbReference type="ARBA" id="ARBA00004922"/>
    </source>
</evidence>
<dbReference type="SMART" id="SM00472">
    <property type="entry name" value="MIR"/>
    <property type="match status" value="3"/>
</dbReference>
<gene>
    <name evidence="18" type="ORF">METBIDRAFT_65594</name>
</gene>
<dbReference type="GO" id="GO:0005789">
    <property type="term" value="C:endoplasmic reticulum membrane"/>
    <property type="evidence" value="ECO:0007669"/>
    <property type="project" value="UniProtKB-SubCell"/>
</dbReference>
<dbReference type="GeneID" id="30031331"/>
<keyword evidence="12" id="KW-0325">Glycoprotein</keyword>
<evidence type="ECO:0000256" key="14">
    <source>
        <dbReference type="ARBA" id="ARBA00045102"/>
    </source>
</evidence>
<feature type="transmembrane region" description="Helical" evidence="15">
    <location>
        <begin position="663"/>
        <end position="683"/>
    </location>
</feature>
<dbReference type="Pfam" id="PF02815">
    <property type="entry name" value="MIR"/>
    <property type="match status" value="1"/>
</dbReference>
<dbReference type="InterPro" id="IPR036300">
    <property type="entry name" value="MIR_dom_sf"/>
</dbReference>
<evidence type="ECO:0000256" key="9">
    <source>
        <dbReference type="ARBA" id="ARBA00022824"/>
    </source>
</evidence>
<feature type="transmembrane region" description="Helical" evidence="15">
    <location>
        <begin position="230"/>
        <end position="248"/>
    </location>
</feature>
<evidence type="ECO:0000259" key="17">
    <source>
        <dbReference type="PROSITE" id="PS50919"/>
    </source>
</evidence>
<comment type="pathway">
    <text evidence="2 15">Protein modification; protein glycosylation.</text>
</comment>
<dbReference type="Pfam" id="PF02366">
    <property type="entry name" value="PMT"/>
    <property type="match status" value="1"/>
</dbReference>
<dbReference type="OrthoDB" id="292747at2759"/>
<comment type="caution">
    <text evidence="18">The sequence shown here is derived from an EMBL/GenBank/DDBJ whole genome shotgun (WGS) entry which is preliminary data.</text>
</comment>
<keyword evidence="19" id="KW-1185">Reference proteome</keyword>
<evidence type="ECO:0000256" key="8">
    <source>
        <dbReference type="ARBA" id="ARBA00022737"/>
    </source>
</evidence>
<feature type="domain" description="MIR" evidence="17">
    <location>
        <begin position="318"/>
        <end position="372"/>
    </location>
</feature>
<dbReference type="InterPro" id="IPR016093">
    <property type="entry name" value="MIR_motif"/>
</dbReference>
<evidence type="ECO:0000256" key="12">
    <source>
        <dbReference type="ARBA" id="ARBA00023180"/>
    </source>
</evidence>
<feature type="region of interest" description="Disordered" evidence="16">
    <location>
        <begin position="1"/>
        <end position="29"/>
    </location>
</feature>
<keyword evidence="5 15" id="KW-0328">Glycosyltransferase</keyword>
<dbReference type="Proteomes" id="UP000092555">
    <property type="component" value="Unassembled WGS sequence"/>
</dbReference>
<organism evidence="18 19">
    <name type="scientific">Metschnikowia bicuspidata var. bicuspidata NRRL YB-4993</name>
    <dbReference type="NCBI Taxonomy" id="869754"/>
    <lineage>
        <taxon>Eukaryota</taxon>
        <taxon>Fungi</taxon>
        <taxon>Dikarya</taxon>
        <taxon>Ascomycota</taxon>
        <taxon>Saccharomycotina</taxon>
        <taxon>Pichiomycetes</taxon>
        <taxon>Metschnikowiaceae</taxon>
        <taxon>Metschnikowia</taxon>
    </lineage>
</organism>
<reference evidence="18 19" key="1">
    <citation type="submission" date="2016-05" db="EMBL/GenBank/DDBJ databases">
        <title>Comparative genomics of biotechnologically important yeasts.</title>
        <authorList>
            <consortium name="DOE Joint Genome Institute"/>
            <person name="Riley R."/>
            <person name="Haridas S."/>
            <person name="Wolfe K.H."/>
            <person name="Lopes M.R."/>
            <person name="Hittinger C.T."/>
            <person name="Goker M."/>
            <person name="Salamov A."/>
            <person name="Wisecaver J."/>
            <person name="Long T.M."/>
            <person name="Aerts A.L."/>
            <person name="Barry K."/>
            <person name="Choi C."/>
            <person name="Clum A."/>
            <person name="Coughlan A.Y."/>
            <person name="Deshpande S."/>
            <person name="Douglass A.P."/>
            <person name="Hanson S.J."/>
            <person name="Klenk H.-P."/>
            <person name="LaButti K."/>
            <person name="Lapidus A."/>
            <person name="Lindquist E."/>
            <person name="Lipzen A."/>
            <person name="Meier-kolthoff J.P."/>
            <person name="Ohm R.A."/>
            <person name="Otillar R.P."/>
            <person name="Pangilinan J."/>
            <person name="Peng Y."/>
            <person name="Rokas A."/>
            <person name="Rosa C.A."/>
            <person name="Scheuner C."/>
            <person name="Sibirny A.A."/>
            <person name="Slot J.C."/>
            <person name="Stielow J.B."/>
            <person name="Sun H."/>
            <person name="Kurtzman C.P."/>
            <person name="Blackwell M."/>
            <person name="Grigoriev I.V."/>
            <person name="Jeffries T.W."/>
        </authorList>
    </citation>
    <scope>NUCLEOTIDE SEQUENCE [LARGE SCALE GENOMIC DNA]</scope>
    <source>
        <strain evidence="18 19">NRRL YB-4993</strain>
    </source>
</reference>
<evidence type="ECO:0000256" key="3">
    <source>
        <dbReference type="ARBA" id="ARBA00007222"/>
    </source>
</evidence>
<evidence type="ECO:0000256" key="15">
    <source>
        <dbReference type="RuleBase" id="RU367007"/>
    </source>
</evidence>
<feature type="transmembrane region" description="Helical" evidence="15">
    <location>
        <begin position="598"/>
        <end position="619"/>
    </location>
</feature>
<sequence length="748" mass="81610">MHEQDQPPPTAAAEKARTPGGHVTAPAAPAAGRNARLSASDGRQAAVIFSVAVLLHTYRLQCSPRVVFDETHVGGYVRQYFQGRFFVDVHPPLGKLVFYWLALLGGWDGQFGFGGVGDVYDTNVPFVAMRLFLAACAAAAAVLVFLALRFSGCRLRIACLGALAVVFENSLATQARVVMLDSALVAFTAAAVAAFQRFQAAEPFSRPWLKAMLLTGVAEGLAAATKLPGLFTAAWVGAWSLVHMWRLAGDVRVPGRQLALHAASRAVAFAGVPAAIYCGLFAVHFRMLPLGAGAGDAGLMAPAFKAALADAHGLRNTAVDVLYGSTVSVRHHRMDAYLHLHEYTYVGGSGQQQVTMYGYDPDTNNEWVLEPHGTYVDGALDAQFRPVKDGDSVRVFHKASRKYLRANDVRPPRSEHDYLNEVACHGGHDAPADIDLEWTVRIVGKKPHAQSDLALRKLRATESVFQLVHRGTHCVLMGHDTRLPAWAFGQLQVLCVNGPTLANTLWYIEANRHPAIDADALRYPRVHLPGLLLWAKMAHYHRSMWRVNKGLAAPHAYASLPLAWPLAARGINYFSNGHGLARLAGELGSHVYLVGNVAVYWGGLAVVVLVAVRLVLVGLRRLNPFVRPAPVPAAAAACREAQWQYASGWALHYVPYMFMERQLYAHHYLPCVLFLVLGTAQYVEAQAGARSRLAAAAWVRGYDAYLCAVVYVFVRLRPLVHGSAWTVAQCQAAKWLPGWDFDCMAYSH</sequence>
<dbReference type="InterPro" id="IPR032421">
    <property type="entry name" value="PMT_4TMC"/>
</dbReference>
<evidence type="ECO:0000256" key="11">
    <source>
        <dbReference type="ARBA" id="ARBA00023136"/>
    </source>
</evidence>
<accession>A0A1A0HJI3</accession>
<keyword evidence="8" id="KW-0677">Repeat</keyword>
<dbReference type="InterPro" id="IPR027005">
    <property type="entry name" value="PMT-like"/>
</dbReference>
<dbReference type="UniPathway" id="UPA00378"/>
<feature type="compositionally biased region" description="Pro residues" evidence="16">
    <location>
        <begin position="1"/>
        <end position="10"/>
    </location>
</feature>
<keyword evidence="7 15" id="KW-0812">Transmembrane</keyword>
<dbReference type="EMBL" id="LXTC01000001">
    <property type="protein sequence ID" value="OBA24047.1"/>
    <property type="molecule type" value="Genomic_DNA"/>
</dbReference>
<dbReference type="InterPro" id="IPR003342">
    <property type="entry name" value="ArnT-like_N"/>
</dbReference>
<dbReference type="Pfam" id="PF16192">
    <property type="entry name" value="PMT_4TMC"/>
    <property type="match status" value="1"/>
</dbReference>
<keyword evidence="9 15" id="KW-0256">Endoplasmic reticulum</keyword>
<comment type="function">
    <text evidence="15">Transfers mannose from Dol-P-mannose to Ser or Thr residues on proteins.</text>
</comment>
<feature type="transmembrane region" description="Helical" evidence="15">
    <location>
        <begin position="260"/>
        <end position="283"/>
    </location>
</feature>
<feature type="transmembrane region" description="Helical" evidence="15">
    <location>
        <begin position="178"/>
        <end position="195"/>
    </location>
</feature>
<dbReference type="STRING" id="869754.A0A1A0HJI3"/>
<feature type="domain" description="MIR" evidence="17">
    <location>
        <begin position="384"/>
        <end position="443"/>
    </location>
</feature>
<comment type="subcellular location">
    <subcellularLocation>
        <location evidence="1 15">Endoplasmic reticulum membrane</location>
        <topology evidence="1 15">Multi-pass membrane protein</topology>
    </subcellularLocation>
</comment>
<feature type="transmembrane region" description="Helical" evidence="15">
    <location>
        <begin position="127"/>
        <end position="148"/>
    </location>
</feature>
<keyword evidence="11 15" id="KW-0472">Membrane</keyword>
<keyword evidence="6 15" id="KW-0808">Transferase</keyword>
<feature type="transmembrane region" description="Helical" evidence="15">
    <location>
        <begin position="85"/>
        <end position="107"/>
    </location>
</feature>
<comment type="catalytic activity">
    <reaction evidence="13 15">
        <text>a di-trans,poly-cis-dolichyl beta-D-mannosyl phosphate + L-threonyl-[protein] = 3-O-(alpha-D-mannosyl)-L-threonyl-[protein] + a di-trans,poly-cis-dolichyl phosphate + H(+)</text>
        <dbReference type="Rhea" id="RHEA:53396"/>
        <dbReference type="Rhea" id="RHEA-COMP:11060"/>
        <dbReference type="Rhea" id="RHEA-COMP:13547"/>
        <dbReference type="Rhea" id="RHEA-COMP:19498"/>
        <dbReference type="Rhea" id="RHEA-COMP:19501"/>
        <dbReference type="ChEBI" id="CHEBI:15378"/>
        <dbReference type="ChEBI" id="CHEBI:30013"/>
        <dbReference type="ChEBI" id="CHEBI:57683"/>
        <dbReference type="ChEBI" id="CHEBI:58211"/>
        <dbReference type="ChEBI" id="CHEBI:137323"/>
        <dbReference type="EC" id="2.4.1.109"/>
    </reaction>
</comment>
<feature type="transmembrane region" description="Helical" evidence="15">
    <location>
        <begin position="695"/>
        <end position="714"/>
    </location>
</feature>
<dbReference type="Gene3D" id="2.80.10.50">
    <property type="match status" value="1"/>
</dbReference>
<evidence type="ECO:0000313" key="19">
    <source>
        <dbReference type="Proteomes" id="UP000092555"/>
    </source>
</evidence>
<evidence type="ECO:0000256" key="10">
    <source>
        <dbReference type="ARBA" id="ARBA00022989"/>
    </source>
</evidence>
<evidence type="ECO:0000256" key="16">
    <source>
        <dbReference type="SAM" id="MobiDB-lite"/>
    </source>
</evidence>